<protein>
    <submittedName>
        <fullName evidence="3">Putative secreted peptide</fullName>
    </submittedName>
</protein>
<reference evidence="3" key="1">
    <citation type="submission" date="2018-01" db="EMBL/GenBank/DDBJ databases">
        <title>An insight into the sialome of Amazonian anophelines.</title>
        <authorList>
            <person name="Ribeiro J.M."/>
            <person name="Scarpassa V."/>
            <person name="Calvo E."/>
        </authorList>
    </citation>
    <scope>NUCLEOTIDE SEQUENCE</scope>
    <source>
        <tissue evidence="3">Salivary glands</tissue>
    </source>
</reference>
<evidence type="ECO:0000313" key="3">
    <source>
        <dbReference type="EMBL" id="MBW29817.1"/>
    </source>
</evidence>
<keyword evidence="2" id="KW-0732">Signal</keyword>
<name>A0A2M3ZML4_9DIPT</name>
<accession>A0A2M3ZML4</accession>
<evidence type="ECO:0000256" key="2">
    <source>
        <dbReference type="SAM" id="SignalP"/>
    </source>
</evidence>
<feature type="region of interest" description="Disordered" evidence="1">
    <location>
        <begin position="48"/>
        <end position="80"/>
    </location>
</feature>
<proteinExistence type="predicted"/>
<organism evidence="3">
    <name type="scientific">Anopheles braziliensis</name>
    <dbReference type="NCBI Taxonomy" id="58242"/>
    <lineage>
        <taxon>Eukaryota</taxon>
        <taxon>Metazoa</taxon>
        <taxon>Ecdysozoa</taxon>
        <taxon>Arthropoda</taxon>
        <taxon>Hexapoda</taxon>
        <taxon>Insecta</taxon>
        <taxon>Pterygota</taxon>
        <taxon>Neoptera</taxon>
        <taxon>Endopterygota</taxon>
        <taxon>Diptera</taxon>
        <taxon>Nematocera</taxon>
        <taxon>Culicoidea</taxon>
        <taxon>Culicidae</taxon>
        <taxon>Anophelinae</taxon>
        <taxon>Anopheles</taxon>
    </lineage>
</organism>
<feature type="chain" id="PRO_5014785605" evidence="2">
    <location>
        <begin position="26"/>
        <end position="80"/>
    </location>
</feature>
<evidence type="ECO:0000256" key="1">
    <source>
        <dbReference type="SAM" id="MobiDB-lite"/>
    </source>
</evidence>
<dbReference type="EMBL" id="GGFM01009066">
    <property type="protein sequence ID" value="MBW29817.1"/>
    <property type="molecule type" value="Transcribed_RNA"/>
</dbReference>
<feature type="signal peptide" evidence="2">
    <location>
        <begin position="1"/>
        <end position="25"/>
    </location>
</feature>
<sequence length="80" mass="8554">MRVRVCVCVCVVGVFVSEFYHTTYADPPSLGGLLLGSSKPAPVPLSSCKFTSNSLHPHHTTGDRADHREPRVPPVPGTLA</sequence>
<dbReference type="AlphaFoldDB" id="A0A2M3ZML4"/>
<feature type="compositionally biased region" description="Basic and acidic residues" evidence="1">
    <location>
        <begin position="60"/>
        <end position="71"/>
    </location>
</feature>